<feature type="domain" description="Methyltransferase" evidence="1">
    <location>
        <begin position="69"/>
        <end position="161"/>
    </location>
</feature>
<reference evidence="2 3" key="1">
    <citation type="submission" date="2020-08" db="EMBL/GenBank/DDBJ databases">
        <title>Genome public.</title>
        <authorList>
            <person name="Liu C."/>
            <person name="Sun Q."/>
        </authorList>
    </citation>
    <scope>NUCLEOTIDE SEQUENCE [LARGE SCALE GENOMIC DNA]</scope>
    <source>
        <strain evidence="2 3">BX4</strain>
    </source>
</reference>
<keyword evidence="2" id="KW-0808">Transferase</keyword>
<dbReference type="Gene3D" id="3.40.50.150">
    <property type="entry name" value="Vaccinia Virus protein VP39"/>
    <property type="match status" value="1"/>
</dbReference>
<sequence>MINQWSKNKRYKRKMEEMRLKEIRKNERKSHIEIYSNAELYKEGSWLIRPIKTVVDLIPLFDKYEEINVLDLGCGVGRNCICIARHYYDRLCKIDCVDILDLAIEKLYANADEYGVTSNICGIVKSIDDYQIKERNYDLVMAVSSLEHVDSKETFVNKLREIEHGIRKNGIVCLVVNSNIKEFDKKTGNEILPQFEVCLPTEEMQRIFEKAFSEWTVLKSTVVDQQYDIPRDSGICELKTSVVTFVAKKG</sequence>
<evidence type="ECO:0000259" key="1">
    <source>
        <dbReference type="Pfam" id="PF13649"/>
    </source>
</evidence>
<dbReference type="GO" id="GO:0008168">
    <property type="term" value="F:methyltransferase activity"/>
    <property type="evidence" value="ECO:0007669"/>
    <property type="project" value="UniProtKB-KW"/>
</dbReference>
<dbReference type="RefSeq" id="WP_186840661.1">
    <property type="nucleotide sequence ID" value="NZ_JACOOZ010000010.1"/>
</dbReference>
<name>A0ABR7F6G2_9FIRM</name>
<keyword evidence="2" id="KW-0489">Methyltransferase</keyword>
<dbReference type="InterPro" id="IPR029063">
    <property type="entry name" value="SAM-dependent_MTases_sf"/>
</dbReference>
<gene>
    <name evidence="2" type="ORF">H8S00_12500</name>
</gene>
<evidence type="ECO:0000313" key="3">
    <source>
        <dbReference type="Proteomes" id="UP000597877"/>
    </source>
</evidence>
<dbReference type="InterPro" id="IPR041698">
    <property type="entry name" value="Methyltransf_25"/>
</dbReference>
<dbReference type="Proteomes" id="UP000597877">
    <property type="component" value="Unassembled WGS sequence"/>
</dbReference>
<dbReference type="CDD" id="cd02440">
    <property type="entry name" value="AdoMet_MTases"/>
    <property type="match status" value="1"/>
</dbReference>
<dbReference type="EMBL" id="JACOOZ010000010">
    <property type="protein sequence ID" value="MBC5668787.1"/>
    <property type="molecule type" value="Genomic_DNA"/>
</dbReference>
<dbReference type="Pfam" id="PF13649">
    <property type="entry name" value="Methyltransf_25"/>
    <property type="match status" value="1"/>
</dbReference>
<accession>A0ABR7F6G2</accession>
<keyword evidence="3" id="KW-1185">Reference proteome</keyword>
<proteinExistence type="predicted"/>
<comment type="caution">
    <text evidence="2">The sequence shown here is derived from an EMBL/GenBank/DDBJ whole genome shotgun (WGS) entry which is preliminary data.</text>
</comment>
<evidence type="ECO:0000313" key="2">
    <source>
        <dbReference type="EMBL" id="MBC5668787.1"/>
    </source>
</evidence>
<protein>
    <submittedName>
        <fullName evidence="2">Methyltransferase domain-containing protein</fullName>
    </submittedName>
</protein>
<dbReference type="SUPFAM" id="SSF53335">
    <property type="entry name" value="S-adenosyl-L-methionine-dependent methyltransferases"/>
    <property type="match status" value="1"/>
</dbReference>
<dbReference type="GO" id="GO:0032259">
    <property type="term" value="P:methylation"/>
    <property type="evidence" value="ECO:0007669"/>
    <property type="project" value="UniProtKB-KW"/>
</dbReference>
<organism evidence="2 3">
    <name type="scientific">Eubacterium segne</name>
    <dbReference type="NCBI Taxonomy" id="2763045"/>
    <lineage>
        <taxon>Bacteria</taxon>
        <taxon>Bacillati</taxon>
        <taxon>Bacillota</taxon>
        <taxon>Clostridia</taxon>
        <taxon>Eubacteriales</taxon>
        <taxon>Eubacteriaceae</taxon>
        <taxon>Eubacterium</taxon>
    </lineage>
</organism>